<organism evidence="7 8">
    <name type="scientific">Nocardioides panacihumi</name>
    <dbReference type="NCBI Taxonomy" id="400774"/>
    <lineage>
        <taxon>Bacteria</taxon>
        <taxon>Bacillati</taxon>
        <taxon>Actinomycetota</taxon>
        <taxon>Actinomycetes</taxon>
        <taxon>Propionibacteriales</taxon>
        <taxon>Nocardioidaceae</taxon>
        <taxon>Nocardioides</taxon>
    </lineage>
</organism>
<feature type="region of interest" description="Disordered" evidence="5">
    <location>
        <begin position="1"/>
        <end position="20"/>
    </location>
</feature>
<dbReference type="EMBL" id="BAAAPB010000001">
    <property type="protein sequence ID" value="GAA1945545.1"/>
    <property type="molecule type" value="Genomic_DNA"/>
</dbReference>
<evidence type="ECO:0000256" key="6">
    <source>
        <dbReference type="SAM" id="Phobius"/>
    </source>
</evidence>
<dbReference type="RefSeq" id="WP_344041223.1">
    <property type="nucleotide sequence ID" value="NZ_BAAAPB010000001.1"/>
</dbReference>
<dbReference type="InterPro" id="IPR000537">
    <property type="entry name" value="UbiA_prenyltransferase"/>
</dbReference>
<keyword evidence="4 6" id="KW-0472">Membrane</keyword>
<keyword evidence="2 6" id="KW-0812">Transmembrane</keyword>
<gene>
    <name evidence="7" type="ORF">GCM10009798_00670</name>
</gene>
<comment type="subcellular location">
    <subcellularLocation>
        <location evidence="1">Membrane</location>
        <topology evidence="1">Multi-pass membrane protein</topology>
    </subcellularLocation>
</comment>
<dbReference type="Proteomes" id="UP001500571">
    <property type="component" value="Unassembled WGS sequence"/>
</dbReference>
<evidence type="ECO:0000256" key="4">
    <source>
        <dbReference type="ARBA" id="ARBA00023136"/>
    </source>
</evidence>
<keyword evidence="8" id="KW-1185">Reference proteome</keyword>
<accession>A0ABN2Q6B5</accession>
<evidence type="ECO:0000313" key="8">
    <source>
        <dbReference type="Proteomes" id="UP001500571"/>
    </source>
</evidence>
<feature type="transmembrane region" description="Helical" evidence="6">
    <location>
        <begin position="236"/>
        <end position="257"/>
    </location>
</feature>
<dbReference type="InterPro" id="IPR044878">
    <property type="entry name" value="UbiA_sf"/>
</dbReference>
<evidence type="ECO:0000256" key="3">
    <source>
        <dbReference type="ARBA" id="ARBA00022989"/>
    </source>
</evidence>
<reference evidence="7 8" key="1">
    <citation type="journal article" date="2019" name="Int. J. Syst. Evol. Microbiol.">
        <title>The Global Catalogue of Microorganisms (GCM) 10K type strain sequencing project: providing services to taxonomists for standard genome sequencing and annotation.</title>
        <authorList>
            <consortium name="The Broad Institute Genomics Platform"/>
            <consortium name="The Broad Institute Genome Sequencing Center for Infectious Disease"/>
            <person name="Wu L."/>
            <person name="Ma J."/>
        </authorList>
    </citation>
    <scope>NUCLEOTIDE SEQUENCE [LARGE SCALE GENOMIC DNA]</scope>
    <source>
        <strain evidence="7 8">JCM 15309</strain>
    </source>
</reference>
<sequence length="264" mass="27726">MSEEARENASTPSTSEHALAPAPRRRLVLDSLPVLLVRAAHPRQALLTAAALAAVAALDARPGREIALAAATVLVGQVLLGWHNDLLDRARDRAHERTGKPIADGRLEPGAAWFAWCCGVLLLVPVAVNNGVAAGCCYLASVAVGLLANLDNALVRRGLLSWLPWAVAFSLYPAFLSYGGWGGQAEGDPPQPVLLALAALLGVGVHFLTALWGLVADDEDGWTYLPLRLGRRLGATRLLVLTVAFLVAVGAAFAVVAHQVGLSR</sequence>
<evidence type="ECO:0000256" key="2">
    <source>
        <dbReference type="ARBA" id="ARBA00022692"/>
    </source>
</evidence>
<comment type="caution">
    <text evidence="7">The sequence shown here is derived from an EMBL/GenBank/DDBJ whole genome shotgun (WGS) entry which is preliminary data.</text>
</comment>
<name>A0ABN2Q6B5_9ACTN</name>
<dbReference type="Gene3D" id="1.10.357.140">
    <property type="entry name" value="UbiA prenyltransferase"/>
    <property type="match status" value="1"/>
</dbReference>
<protein>
    <recommendedName>
        <fullName evidence="9">Ubiquinone biosynthesis protein UbiA</fullName>
    </recommendedName>
</protein>
<proteinExistence type="predicted"/>
<evidence type="ECO:0000256" key="5">
    <source>
        <dbReference type="SAM" id="MobiDB-lite"/>
    </source>
</evidence>
<evidence type="ECO:0000313" key="7">
    <source>
        <dbReference type="EMBL" id="GAA1945545.1"/>
    </source>
</evidence>
<feature type="transmembrane region" description="Helical" evidence="6">
    <location>
        <begin position="193"/>
        <end position="215"/>
    </location>
</feature>
<evidence type="ECO:0000256" key="1">
    <source>
        <dbReference type="ARBA" id="ARBA00004141"/>
    </source>
</evidence>
<dbReference type="Pfam" id="PF01040">
    <property type="entry name" value="UbiA"/>
    <property type="match status" value="1"/>
</dbReference>
<feature type="transmembrane region" description="Helical" evidence="6">
    <location>
        <begin position="162"/>
        <end position="181"/>
    </location>
</feature>
<evidence type="ECO:0008006" key="9">
    <source>
        <dbReference type="Google" id="ProtNLM"/>
    </source>
</evidence>
<keyword evidence="3 6" id="KW-1133">Transmembrane helix</keyword>
<feature type="transmembrane region" description="Helical" evidence="6">
    <location>
        <begin position="132"/>
        <end position="150"/>
    </location>
</feature>